<sequence length="132" mass="14847">MTGITTRPPSRPAELAHAAALTEADVDALAAYLKARLDEVRDRNDYLSDEWRTAMSLSLVVSTQADRVRDTFTGDSPELLLARRRQWNELVWLVRPWEYGAAAGYDTTRWCHLIHADAADAARAAAYRRSCL</sequence>
<protein>
    <submittedName>
        <fullName evidence="1">Uncharacterized protein</fullName>
    </submittedName>
</protein>
<comment type="caution">
    <text evidence="1">The sequence shown here is derived from an EMBL/GenBank/DDBJ whole genome shotgun (WGS) entry which is preliminary data.</text>
</comment>
<proteinExistence type="predicted"/>
<evidence type="ECO:0000313" key="2">
    <source>
        <dbReference type="Proteomes" id="UP001050808"/>
    </source>
</evidence>
<dbReference type="Proteomes" id="UP001050808">
    <property type="component" value="Unassembled WGS sequence"/>
</dbReference>
<gene>
    <name evidence="1" type="ORF">Sviol_24170</name>
</gene>
<dbReference type="EMBL" id="BNDY01000003">
    <property type="protein sequence ID" value="GHI38009.1"/>
    <property type="molecule type" value="Genomic_DNA"/>
</dbReference>
<keyword evidence="2" id="KW-1185">Reference proteome</keyword>
<name>A0ABQ3QL89_9ACTN</name>
<accession>A0ABQ3QL89</accession>
<dbReference type="RefSeq" id="WP_189970364.1">
    <property type="nucleotide sequence ID" value="NZ_BMUA01000035.1"/>
</dbReference>
<evidence type="ECO:0000313" key="1">
    <source>
        <dbReference type="EMBL" id="GHI38009.1"/>
    </source>
</evidence>
<reference evidence="1" key="1">
    <citation type="submission" date="2024-05" db="EMBL/GenBank/DDBJ databases">
        <title>Whole genome shotgun sequence of Streptomyces violascens NBRC 12920.</title>
        <authorList>
            <person name="Komaki H."/>
            <person name="Tamura T."/>
        </authorList>
    </citation>
    <scope>NUCLEOTIDE SEQUENCE</scope>
    <source>
        <strain evidence="1">NBRC 12920</strain>
    </source>
</reference>
<organism evidence="1 2">
    <name type="scientific">Streptomyces violascens</name>
    <dbReference type="NCBI Taxonomy" id="67381"/>
    <lineage>
        <taxon>Bacteria</taxon>
        <taxon>Bacillati</taxon>
        <taxon>Actinomycetota</taxon>
        <taxon>Actinomycetes</taxon>
        <taxon>Kitasatosporales</taxon>
        <taxon>Streptomycetaceae</taxon>
        <taxon>Streptomyces</taxon>
    </lineage>
</organism>